<reference evidence="14" key="3">
    <citation type="submission" date="2025-09" db="UniProtKB">
        <authorList>
            <consortium name="Ensembl"/>
        </authorList>
    </citation>
    <scope>IDENTIFICATION</scope>
</reference>
<evidence type="ECO:0000259" key="13">
    <source>
        <dbReference type="PROSITE" id="PS50259"/>
    </source>
</evidence>
<keyword evidence="15" id="KW-1185">Reference proteome</keyword>
<keyword evidence="2" id="KW-1003">Cell membrane</keyword>
<dbReference type="Gene3D" id="3.40.50.2300">
    <property type="match status" value="2"/>
</dbReference>
<evidence type="ECO:0000256" key="11">
    <source>
        <dbReference type="SAM" id="Phobius"/>
    </source>
</evidence>
<name>A0A8C8TD88_PERMB</name>
<evidence type="ECO:0000256" key="2">
    <source>
        <dbReference type="ARBA" id="ARBA00022475"/>
    </source>
</evidence>
<dbReference type="GeneTree" id="ENSGT00950000183069"/>
<evidence type="ECO:0000313" key="14">
    <source>
        <dbReference type="Ensembl" id="ENSPEMP00000008170.2"/>
    </source>
</evidence>
<organism evidence="14 15">
    <name type="scientific">Peromyscus maniculatus bairdii</name>
    <name type="common">Prairie deer mouse</name>
    <dbReference type="NCBI Taxonomy" id="230844"/>
    <lineage>
        <taxon>Eukaryota</taxon>
        <taxon>Metazoa</taxon>
        <taxon>Chordata</taxon>
        <taxon>Craniata</taxon>
        <taxon>Vertebrata</taxon>
        <taxon>Euteleostomi</taxon>
        <taxon>Mammalia</taxon>
        <taxon>Eutheria</taxon>
        <taxon>Euarchontoglires</taxon>
        <taxon>Glires</taxon>
        <taxon>Rodentia</taxon>
        <taxon>Myomorpha</taxon>
        <taxon>Muroidea</taxon>
        <taxon>Cricetidae</taxon>
        <taxon>Neotominae</taxon>
        <taxon>Peromyscus</taxon>
    </lineage>
</organism>
<dbReference type="InterPro" id="IPR028082">
    <property type="entry name" value="Peripla_BP_I"/>
</dbReference>
<evidence type="ECO:0000256" key="1">
    <source>
        <dbReference type="ARBA" id="ARBA00004651"/>
    </source>
</evidence>
<keyword evidence="3 11" id="KW-0812">Transmembrane</keyword>
<sequence>MFTLIFLFLLLNIPLLVSSFIHPRCFWKVKQNKSKDGDLLTSCIFSLGSVKRPVKKEYFNRLLNYFLRFVLALAFSIDEVNRNSNLLPNVSLVFELPAGGCHPVSQLHSLIHNSEQSQEAPPNYVCYEDIGCAVLLTGPYWATSVIMWKIMDLYQSQQLLQLTYGPFHPILSDCEQFPYLYQMAPKDTSLAQAMISLMLHFSWNWIGLAISDNDQGIQFLSYLRTEMEKNTVCFAFVNMIPVNMELYMSRAEVYYNQIMTSSTNVVIIYGDTDSTLAVSFRMWESLGIQKIWVTTSQWDDITSNRDFTLTSSLGTITFAHHHTEISGFKNFVQTLTHVRYSDEYLAKLEWMKFNCEVAESKWKTLKNCSTNASLEWLMVQTFDMAFNDASYDLYNAVYALAHALHERLLQQQVNQPMDNGKEHNFNCLKVLHSILRKTYFTNPVGEKVNMNEKEKLQPDYDIFQTWNFLQGLGIKVKIGIFSPYFPHGQQIRLSEYRKWWPTESGQVVCSADCGPGFRKYGQEGMAACCFNCILCPQNEVSNETILILGVFVKHHETPLVKANNRNLSYILLISLIFCFLCSLLFIGHPNSATCILQQITFGVAFTVAVSTVLAKTITVLLAFKVTVSGRRMKYFLVSRAPNYIIAICTLIQIILCAIWLRVSPPTVDIDTHSEHDHIIIMCNKGSATAFYCVLGYHGSLALGSFIVAFLARNLPDTFNEAKLLTFSMLLFCSVWVTFLPVYHSTKGKVMVSVEVFSILTSSAGLLGCIFVPKCYIILLRPERNSLKKLKEKAFS</sequence>
<dbReference type="Ensembl" id="ENSPEMT00000012320.2">
    <property type="protein sequence ID" value="ENSPEMP00000008170.2"/>
    <property type="gene ID" value="ENSPEMG00000009886.2"/>
</dbReference>
<dbReference type="InterPro" id="IPR017978">
    <property type="entry name" value="GPCR_3_C"/>
</dbReference>
<feature type="chain" id="PRO_5034776079" evidence="12">
    <location>
        <begin position="20"/>
        <end position="795"/>
    </location>
</feature>
<dbReference type="InterPro" id="IPR038550">
    <property type="entry name" value="GPCR_3_9-Cys_sf"/>
</dbReference>
<dbReference type="SUPFAM" id="SSF53822">
    <property type="entry name" value="Periplasmic binding protein-like I"/>
    <property type="match status" value="1"/>
</dbReference>
<dbReference type="CDD" id="cd06365">
    <property type="entry name" value="PBP1_pheromone_receptor"/>
    <property type="match status" value="1"/>
</dbReference>
<dbReference type="PRINTS" id="PR01535">
    <property type="entry name" value="VOMERONASL2R"/>
</dbReference>
<evidence type="ECO:0000256" key="5">
    <source>
        <dbReference type="ARBA" id="ARBA00022989"/>
    </source>
</evidence>
<feature type="transmembrane region" description="Helical" evidence="11">
    <location>
        <begin position="755"/>
        <end position="778"/>
    </location>
</feature>
<evidence type="ECO:0000256" key="7">
    <source>
        <dbReference type="ARBA" id="ARBA00023136"/>
    </source>
</evidence>
<dbReference type="GO" id="GO:0004930">
    <property type="term" value="F:G protein-coupled receptor activity"/>
    <property type="evidence" value="ECO:0007669"/>
    <property type="project" value="UniProtKB-KW"/>
</dbReference>
<keyword evidence="10" id="KW-0807">Transducer</keyword>
<evidence type="ECO:0000256" key="12">
    <source>
        <dbReference type="SAM" id="SignalP"/>
    </source>
</evidence>
<dbReference type="AlphaFoldDB" id="A0A8C8TD88"/>
<dbReference type="PRINTS" id="PR00248">
    <property type="entry name" value="GPCRMGR"/>
</dbReference>
<evidence type="ECO:0000256" key="3">
    <source>
        <dbReference type="ARBA" id="ARBA00022692"/>
    </source>
</evidence>
<evidence type="ECO:0000256" key="8">
    <source>
        <dbReference type="ARBA" id="ARBA00023170"/>
    </source>
</evidence>
<keyword evidence="8" id="KW-0675">Receptor</keyword>
<comment type="subcellular location">
    <subcellularLocation>
        <location evidence="1">Cell membrane</location>
        <topology evidence="1">Multi-pass membrane protein</topology>
    </subcellularLocation>
</comment>
<keyword evidence="9" id="KW-0325">Glycoprotein</keyword>
<dbReference type="InterPro" id="IPR001828">
    <property type="entry name" value="ANF_lig-bd_rcpt"/>
</dbReference>
<dbReference type="Gene3D" id="2.10.50.30">
    <property type="entry name" value="GPCR, family 3, nine cysteines domain"/>
    <property type="match status" value="1"/>
</dbReference>
<protein>
    <submittedName>
        <fullName evidence="14">Vomeronasal type-2 receptor 116-like</fullName>
    </submittedName>
</protein>
<dbReference type="Pfam" id="PF07562">
    <property type="entry name" value="NCD3G"/>
    <property type="match status" value="1"/>
</dbReference>
<dbReference type="PROSITE" id="PS50259">
    <property type="entry name" value="G_PROTEIN_RECEP_F3_4"/>
    <property type="match status" value="1"/>
</dbReference>
<feature type="transmembrane region" description="Helical" evidence="11">
    <location>
        <begin position="599"/>
        <end position="623"/>
    </location>
</feature>
<dbReference type="InterPro" id="IPR000337">
    <property type="entry name" value="GPCR_3"/>
</dbReference>
<reference evidence="14" key="2">
    <citation type="submission" date="2025-08" db="UniProtKB">
        <authorList>
            <consortium name="Ensembl"/>
        </authorList>
    </citation>
    <scope>IDENTIFICATION</scope>
</reference>
<dbReference type="GO" id="GO:0005886">
    <property type="term" value="C:plasma membrane"/>
    <property type="evidence" value="ECO:0007669"/>
    <property type="project" value="UniProtKB-SubCell"/>
</dbReference>
<evidence type="ECO:0000256" key="4">
    <source>
        <dbReference type="ARBA" id="ARBA00022729"/>
    </source>
</evidence>
<evidence type="ECO:0000256" key="9">
    <source>
        <dbReference type="ARBA" id="ARBA00023180"/>
    </source>
</evidence>
<feature type="transmembrane region" description="Helical" evidence="11">
    <location>
        <begin position="723"/>
        <end position="743"/>
    </location>
</feature>
<dbReference type="FunFam" id="3.40.50.2300:FF:000024">
    <property type="entry name" value="Vomeronasal 2, receptor 73"/>
    <property type="match status" value="1"/>
</dbReference>
<evidence type="ECO:0000256" key="10">
    <source>
        <dbReference type="ARBA" id="ARBA00023224"/>
    </source>
</evidence>
<keyword evidence="5 11" id="KW-1133">Transmembrane helix</keyword>
<dbReference type="CDD" id="cd15283">
    <property type="entry name" value="7tmC_V2R_pheromone"/>
    <property type="match status" value="1"/>
</dbReference>
<feature type="transmembrane region" description="Helical" evidence="11">
    <location>
        <begin position="643"/>
        <end position="662"/>
    </location>
</feature>
<keyword evidence="7 11" id="KW-0472">Membrane</keyword>
<dbReference type="Pfam" id="PF01094">
    <property type="entry name" value="ANF_receptor"/>
    <property type="match status" value="1"/>
</dbReference>
<feature type="domain" description="G-protein coupled receptors family 3 profile" evidence="13">
    <location>
        <begin position="544"/>
        <end position="793"/>
    </location>
</feature>
<keyword evidence="4 12" id="KW-0732">Signal</keyword>
<dbReference type="InterPro" id="IPR000068">
    <property type="entry name" value="GPCR_3_Ca_sens_rcpt-rel"/>
</dbReference>
<feature type="transmembrane region" description="Helical" evidence="11">
    <location>
        <begin position="567"/>
        <end position="587"/>
    </location>
</feature>
<dbReference type="InterPro" id="IPR011500">
    <property type="entry name" value="GPCR_3_9-Cys_dom"/>
</dbReference>
<evidence type="ECO:0000313" key="15">
    <source>
        <dbReference type="Proteomes" id="UP000694547"/>
    </source>
</evidence>
<keyword evidence="6" id="KW-0297">G-protein coupled receptor</keyword>
<dbReference type="PANTHER" id="PTHR24061">
    <property type="entry name" value="CALCIUM-SENSING RECEPTOR-RELATED"/>
    <property type="match status" value="1"/>
</dbReference>
<proteinExistence type="predicted"/>
<dbReference type="Pfam" id="PF00003">
    <property type="entry name" value="7tm_3"/>
    <property type="match status" value="1"/>
</dbReference>
<dbReference type="InterPro" id="IPR004073">
    <property type="entry name" value="GPCR_3_vmron_rcpt_2"/>
</dbReference>
<gene>
    <name evidence="14" type="primary">LOC102905533</name>
</gene>
<feature type="transmembrane region" description="Helical" evidence="11">
    <location>
        <begin position="688"/>
        <end position="711"/>
    </location>
</feature>
<dbReference type="PANTHER" id="PTHR24061:SF545">
    <property type="entry name" value="VOMERONASAL 2, RECEPTOR 118-RELATED"/>
    <property type="match status" value="1"/>
</dbReference>
<reference evidence="15" key="1">
    <citation type="submission" date="2018-10" db="EMBL/GenBank/DDBJ databases">
        <title>Improved assembly of the deer mouse Peromyscus maniculatus genome.</title>
        <authorList>
            <person name="Lassance J.-M."/>
            <person name="Hoekstra H.E."/>
        </authorList>
    </citation>
    <scope>NUCLEOTIDE SEQUENCE [LARGE SCALE GENOMIC DNA]</scope>
</reference>
<evidence type="ECO:0000256" key="6">
    <source>
        <dbReference type="ARBA" id="ARBA00023040"/>
    </source>
</evidence>
<feature type="signal peptide" evidence="12">
    <location>
        <begin position="1"/>
        <end position="19"/>
    </location>
</feature>
<accession>A0A8C8TD88</accession>
<dbReference type="Proteomes" id="UP000694547">
    <property type="component" value="Unassembled WGS sequence"/>
</dbReference>